<dbReference type="GO" id="GO:0032366">
    <property type="term" value="P:intracellular sterol transport"/>
    <property type="evidence" value="ECO:0007669"/>
    <property type="project" value="InterPro"/>
</dbReference>
<evidence type="ECO:0000256" key="8">
    <source>
        <dbReference type="SAM" id="SignalP"/>
    </source>
</evidence>
<sequence>MKLSTAFIALLSVGLSSASSLRLVRRDDHDIPGQSPLRLCDGDHGDDLLRITKVDLSPNPPQAGQTLVIEANGVLSSTIEKGAYVDLSVKYGLIRLISTRADLCEQLENVDLKCPIENGKLSISKSVDLPNEIPPGTYTVFADVYNVDAKKITCLTATVKFSRESISTPWGDL</sequence>
<reference evidence="11" key="4">
    <citation type="journal article" date="2015" name="G3 (Bethesda)">
        <title>Genome sequences of three phytopathogenic species of the Magnaporthaceae family of fungi.</title>
        <authorList>
            <person name="Okagaki L.H."/>
            <person name="Nunes C.C."/>
            <person name="Sailsbery J."/>
            <person name="Clay B."/>
            <person name="Brown D."/>
            <person name="John T."/>
            <person name="Oh Y."/>
            <person name="Young N."/>
            <person name="Fitzgerald M."/>
            <person name="Haas B.J."/>
            <person name="Zeng Q."/>
            <person name="Young S."/>
            <person name="Adiconis X."/>
            <person name="Fan L."/>
            <person name="Levin J.Z."/>
            <person name="Mitchell T.K."/>
            <person name="Okubara P.A."/>
            <person name="Farman M.L."/>
            <person name="Kohn L.M."/>
            <person name="Birren B."/>
            <person name="Ma L.-J."/>
            <person name="Dean R.A."/>
        </authorList>
    </citation>
    <scope>NUCLEOTIDE SEQUENCE</scope>
    <source>
        <strain evidence="11">ATCC 64411 / 73-15</strain>
    </source>
</reference>
<comment type="function">
    <text evidence="1">Catalyzes the intermembrane transfer of phosphatidylglycerol and phosphatidylinositol.</text>
</comment>
<dbReference type="OMA" id="HQTYDLC"/>
<dbReference type="AlphaFoldDB" id="A0A0C4DL50"/>
<dbReference type="eggNOG" id="KOG4680">
    <property type="taxonomic scope" value="Eukaryota"/>
</dbReference>
<dbReference type="STRING" id="644358.A0A0C4DL50"/>
<dbReference type="InterPro" id="IPR033917">
    <property type="entry name" value="ML_PG-PI_TP"/>
</dbReference>
<dbReference type="OrthoDB" id="6409159at2759"/>
<keyword evidence="5" id="KW-0813">Transport</keyword>
<feature type="domain" description="MD-2-related lipid-recognition" evidence="9">
    <location>
        <begin position="37"/>
        <end position="159"/>
    </location>
</feature>
<dbReference type="VEuPathDB" id="FungiDB:MAPG_00488"/>
<evidence type="ECO:0000256" key="4">
    <source>
        <dbReference type="ARBA" id="ARBA00016056"/>
    </source>
</evidence>
<evidence type="ECO:0000256" key="1">
    <source>
        <dbReference type="ARBA" id="ARBA00002053"/>
    </source>
</evidence>
<feature type="signal peptide" evidence="8">
    <location>
        <begin position="1"/>
        <end position="18"/>
    </location>
</feature>
<protein>
    <recommendedName>
        <fullName evidence="4">Phosphatidylglycerol/phosphatidylinositol transfer protein</fullName>
    </recommendedName>
</protein>
<keyword evidence="6 8" id="KW-0732">Signal</keyword>
<keyword evidence="7" id="KW-0445">Lipid transport</keyword>
<dbReference type="Proteomes" id="UP000011715">
    <property type="component" value="Unassembled WGS sequence"/>
</dbReference>
<evidence type="ECO:0000256" key="6">
    <source>
        <dbReference type="ARBA" id="ARBA00022729"/>
    </source>
</evidence>
<dbReference type="SUPFAM" id="SSF81296">
    <property type="entry name" value="E set domains"/>
    <property type="match status" value="1"/>
</dbReference>
<keyword evidence="12" id="KW-1185">Reference proteome</keyword>
<dbReference type="EMBL" id="ADBL01000115">
    <property type="status" value="NOT_ANNOTATED_CDS"/>
    <property type="molecule type" value="Genomic_DNA"/>
</dbReference>
<reference evidence="11" key="5">
    <citation type="submission" date="2015-06" db="UniProtKB">
        <authorList>
            <consortium name="EnsemblFungi"/>
        </authorList>
    </citation>
    <scope>IDENTIFICATION</scope>
    <source>
        <strain evidence="11">ATCC 64411</strain>
    </source>
</reference>
<feature type="chain" id="PRO_5009385111" description="Phosphatidylglycerol/phosphatidylinositol transfer protein" evidence="8">
    <location>
        <begin position="19"/>
        <end position="173"/>
    </location>
</feature>
<comment type="similarity">
    <text evidence="2">Belongs to the NPC2 family.</text>
</comment>
<dbReference type="InterPro" id="IPR014756">
    <property type="entry name" value="Ig_E-set"/>
</dbReference>
<gene>
    <name evidence="10" type="ORF">MAPG_00488</name>
</gene>
<evidence type="ECO:0000256" key="2">
    <source>
        <dbReference type="ARBA" id="ARBA00006370"/>
    </source>
</evidence>
<evidence type="ECO:0000313" key="11">
    <source>
        <dbReference type="EnsemblFungi" id="MAPG_00488T0"/>
    </source>
</evidence>
<dbReference type="EnsemblFungi" id="MAPG_00488T0">
    <property type="protein sequence ID" value="MAPG_00488T0"/>
    <property type="gene ID" value="MAPG_00488"/>
</dbReference>
<evidence type="ECO:0000313" key="12">
    <source>
        <dbReference type="Proteomes" id="UP000011715"/>
    </source>
</evidence>
<organism evidence="11 12">
    <name type="scientific">Magnaporthiopsis poae (strain ATCC 64411 / 73-15)</name>
    <name type="common">Kentucky bluegrass fungus</name>
    <name type="synonym">Magnaporthe poae</name>
    <dbReference type="NCBI Taxonomy" id="644358"/>
    <lineage>
        <taxon>Eukaryota</taxon>
        <taxon>Fungi</taxon>
        <taxon>Dikarya</taxon>
        <taxon>Ascomycota</taxon>
        <taxon>Pezizomycotina</taxon>
        <taxon>Sordariomycetes</taxon>
        <taxon>Sordariomycetidae</taxon>
        <taxon>Magnaporthales</taxon>
        <taxon>Magnaporthaceae</taxon>
        <taxon>Magnaporthiopsis</taxon>
    </lineage>
</organism>
<dbReference type="CDD" id="cd00917">
    <property type="entry name" value="PG-PI_TP"/>
    <property type="match status" value="1"/>
</dbReference>
<dbReference type="Gene3D" id="2.60.40.770">
    <property type="match status" value="1"/>
</dbReference>
<name>A0A0C4DL50_MAGP6</name>
<dbReference type="Pfam" id="PF02221">
    <property type="entry name" value="E1_DerP2_DerF2"/>
    <property type="match status" value="1"/>
</dbReference>
<dbReference type="SMART" id="SM00737">
    <property type="entry name" value="ML"/>
    <property type="match status" value="1"/>
</dbReference>
<reference evidence="12" key="2">
    <citation type="submission" date="2010-05" db="EMBL/GenBank/DDBJ databases">
        <title>The genome sequence of Magnaporthe poae strain ATCC 64411.</title>
        <authorList>
            <person name="Ma L.-J."/>
            <person name="Dead R."/>
            <person name="Young S."/>
            <person name="Zeng Q."/>
            <person name="Koehrsen M."/>
            <person name="Alvarado L."/>
            <person name="Berlin A."/>
            <person name="Chapman S.B."/>
            <person name="Chen Z."/>
            <person name="Freedman E."/>
            <person name="Gellesch M."/>
            <person name="Goldberg J."/>
            <person name="Griggs A."/>
            <person name="Gujja S."/>
            <person name="Heilman E.R."/>
            <person name="Heiman D."/>
            <person name="Hepburn T."/>
            <person name="Howarth C."/>
            <person name="Jen D."/>
            <person name="Larson L."/>
            <person name="Mehta T."/>
            <person name="Neiman D."/>
            <person name="Pearson M."/>
            <person name="Roberts A."/>
            <person name="Saif S."/>
            <person name="Shea T."/>
            <person name="Shenoy N."/>
            <person name="Sisk P."/>
            <person name="Stolte C."/>
            <person name="Sykes S."/>
            <person name="Walk T."/>
            <person name="White J."/>
            <person name="Yandava C."/>
            <person name="Haas B."/>
            <person name="Nusbaum C."/>
            <person name="Birren B."/>
        </authorList>
    </citation>
    <scope>NUCLEOTIDE SEQUENCE [LARGE SCALE GENOMIC DNA]</scope>
    <source>
        <strain evidence="12">ATCC 64411 / 73-15</strain>
    </source>
</reference>
<evidence type="ECO:0000259" key="9">
    <source>
        <dbReference type="SMART" id="SM00737"/>
    </source>
</evidence>
<evidence type="ECO:0000256" key="3">
    <source>
        <dbReference type="ARBA" id="ARBA00011245"/>
    </source>
</evidence>
<dbReference type="PANTHER" id="PTHR11306">
    <property type="entry name" value="NIEMANN PICK TYPE C2 PROTEIN NPC2-RELATED"/>
    <property type="match status" value="1"/>
</dbReference>
<accession>A0A0C4DL50</accession>
<evidence type="ECO:0000256" key="5">
    <source>
        <dbReference type="ARBA" id="ARBA00022448"/>
    </source>
</evidence>
<reference evidence="10" key="3">
    <citation type="submission" date="2011-03" db="EMBL/GenBank/DDBJ databases">
        <title>Annotation of Magnaporthe poae ATCC 64411.</title>
        <authorList>
            <person name="Ma L.-J."/>
            <person name="Dead R."/>
            <person name="Young S.K."/>
            <person name="Zeng Q."/>
            <person name="Gargeya S."/>
            <person name="Fitzgerald M."/>
            <person name="Haas B."/>
            <person name="Abouelleil A."/>
            <person name="Alvarado L."/>
            <person name="Arachchi H.M."/>
            <person name="Berlin A."/>
            <person name="Brown A."/>
            <person name="Chapman S.B."/>
            <person name="Chen Z."/>
            <person name="Dunbar C."/>
            <person name="Freedman E."/>
            <person name="Gearin G."/>
            <person name="Gellesch M."/>
            <person name="Goldberg J."/>
            <person name="Griggs A."/>
            <person name="Gujja S."/>
            <person name="Heiman D."/>
            <person name="Howarth C."/>
            <person name="Larson L."/>
            <person name="Lui A."/>
            <person name="MacDonald P.J.P."/>
            <person name="Mehta T."/>
            <person name="Montmayeur A."/>
            <person name="Murphy C."/>
            <person name="Neiman D."/>
            <person name="Pearson M."/>
            <person name="Priest M."/>
            <person name="Roberts A."/>
            <person name="Saif S."/>
            <person name="Shea T."/>
            <person name="Shenoy N."/>
            <person name="Sisk P."/>
            <person name="Stolte C."/>
            <person name="Sykes S."/>
            <person name="Yandava C."/>
            <person name="Wortman J."/>
            <person name="Nusbaum C."/>
            <person name="Birren B."/>
        </authorList>
    </citation>
    <scope>NUCLEOTIDE SEQUENCE</scope>
    <source>
        <strain evidence="10">ATCC 64411</strain>
    </source>
</reference>
<dbReference type="PANTHER" id="PTHR11306:SF0">
    <property type="entry name" value="PHOSPHATIDYLGLYCEROL_PHOSPHATIDYLINOSITOL TRANSFER PROTEIN"/>
    <property type="match status" value="1"/>
</dbReference>
<comment type="subunit">
    <text evidence="3">Monomer.</text>
</comment>
<evidence type="ECO:0000256" key="7">
    <source>
        <dbReference type="ARBA" id="ARBA00023055"/>
    </source>
</evidence>
<reference evidence="10" key="1">
    <citation type="submission" date="2010-05" db="EMBL/GenBank/DDBJ databases">
        <title>The Genome Sequence of Magnaporthe poae strain ATCC 64411.</title>
        <authorList>
            <consortium name="The Broad Institute Genome Sequencing Platform"/>
            <consortium name="Broad Institute Genome Sequencing Center for Infectious Disease"/>
            <person name="Ma L.-J."/>
            <person name="Dead R."/>
            <person name="Young S."/>
            <person name="Zeng Q."/>
            <person name="Koehrsen M."/>
            <person name="Alvarado L."/>
            <person name="Berlin A."/>
            <person name="Chapman S.B."/>
            <person name="Chen Z."/>
            <person name="Freedman E."/>
            <person name="Gellesch M."/>
            <person name="Goldberg J."/>
            <person name="Griggs A."/>
            <person name="Gujja S."/>
            <person name="Heilman E.R."/>
            <person name="Heiman D."/>
            <person name="Hepburn T."/>
            <person name="Howarth C."/>
            <person name="Jen D."/>
            <person name="Larson L."/>
            <person name="Mehta T."/>
            <person name="Neiman D."/>
            <person name="Pearson M."/>
            <person name="Roberts A."/>
            <person name="Saif S."/>
            <person name="Shea T."/>
            <person name="Shenoy N."/>
            <person name="Sisk P."/>
            <person name="Stolte C."/>
            <person name="Sykes S."/>
            <person name="Walk T."/>
            <person name="White J."/>
            <person name="Yandava C."/>
            <person name="Haas B."/>
            <person name="Nusbaum C."/>
            <person name="Birren B."/>
        </authorList>
    </citation>
    <scope>NUCLEOTIDE SEQUENCE</scope>
    <source>
        <strain evidence="10">ATCC 64411</strain>
    </source>
</reference>
<dbReference type="EMBL" id="GL876966">
    <property type="protein sequence ID" value="KLU81398.1"/>
    <property type="molecule type" value="Genomic_DNA"/>
</dbReference>
<dbReference type="FunFam" id="2.60.40.770:FF:000004">
    <property type="entry name" value="Phosphatidylglycerol/phosphatidylinositol transfer protein"/>
    <property type="match status" value="1"/>
</dbReference>
<proteinExistence type="inferred from homology"/>
<dbReference type="InterPro" id="IPR039670">
    <property type="entry name" value="NPC2-like"/>
</dbReference>
<evidence type="ECO:0000313" key="10">
    <source>
        <dbReference type="EMBL" id="KLU81398.1"/>
    </source>
</evidence>
<dbReference type="InterPro" id="IPR003172">
    <property type="entry name" value="ML_dom"/>
</dbReference>
<dbReference type="GO" id="GO:0032934">
    <property type="term" value="F:sterol binding"/>
    <property type="evidence" value="ECO:0007669"/>
    <property type="project" value="InterPro"/>
</dbReference>